<dbReference type="SUPFAM" id="SSF54665">
    <property type="entry name" value="CO dehydrogenase molybdoprotein N-domain-like"/>
    <property type="match status" value="1"/>
</dbReference>
<evidence type="ECO:0000256" key="2">
    <source>
        <dbReference type="ARBA" id="ARBA00006849"/>
    </source>
</evidence>
<dbReference type="InterPro" id="IPR036856">
    <property type="entry name" value="Ald_Oxase/Xan_DH_a/b_sf"/>
</dbReference>
<dbReference type="Pfam" id="PF00111">
    <property type="entry name" value="Fer2"/>
    <property type="match status" value="1"/>
</dbReference>
<dbReference type="SUPFAM" id="SSF54292">
    <property type="entry name" value="2Fe-2S ferredoxin-like"/>
    <property type="match status" value="1"/>
</dbReference>
<dbReference type="InterPro" id="IPR036318">
    <property type="entry name" value="FAD-bd_PCMH-like_sf"/>
</dbReference>
<dbReference type="FunFam" id="3.30.43.10:FF:000001">
    <property type="entry name" value="Xanthine dehydrogenase/oxidase"/>
    <property type="match status" value="1"/>
</dbReference>
<dbReference type="FunFam" id="3.30.365.10:FF:000001">
    <property type="entry name" value="Xanthine dehydrogenase oxidase"/>
    <property type="match status" value="1"/>
</dbReference>
<comment type="cofactor">
    <cofactor evidence="14">
        <name>Mo-molybdopterin</name>
        <dbReference type="ChEBI" id="CHEBI:71302"/>
    </cofactor>
    <text evidence="14">Binds 1 Mo-molybdopterin (Mo-MPT) cofactor per subunit.</text>
</comment>
<feature type="binding site" evidence="14">
    <location>
        <position position="87"/>
    </location>
    <ligand>
        <name>[2Fe-2S] cluster</name>
        <dbReference type="ChEBI" id="CHEBI:190135"/>
        <label>1</label>
    </ligand>
</feature>
<dbReference type="FunFam" id="3.30.365.10:FF:000003">
    <property type="entry name" value="Aldehyde oxidase 1"/>
    <property type="match status" value="1"/>
</dbReference>
<evidence type="ECO:0000256" key="7">
    <source>
        <dbReference type="ARBA" id="ARBA00022827"/>
    </source>
</evidence>
<feature type="binding site" evidence="14">
    <location>
        <position position="934"/>
    </location>
    <ligand>
        <name>Mo-molybdopterin</name>
        <dbReference type="ChEBI" id="CHEBI:71302"/>
    </ligand>
    <ligandPart>
        <name>Mo</name>
        <dbReference type="ChEBI" id="CHEBI:28685"/>
    </ligandPart>
</feature>
<feature type="binding site" evidence="14">
    <location>
        <position position="65"/>
    </location>
    <ligand>
        <name>[2Fe-2S] cluster</name>
        <dbReference type="ChEBI" id="CHEBI:190135"/>
        <label>1</label>
    </ligand>
</feature>
<feature type="binding site" evidence="14">
    <location>
        <position position="129"/>
    </location>
    <ligand>
        <name>[2Fe-2S] cluster</name>
        <dbReference type="ChEBI" id="CHEBI:190135"/>
        <label>2</label>
    </ligand>
</feature>
<keyword evidence="7 13" id="KW-0274">FAD</keyword>
<feature type="domain" description="FAD-binding PCMH-type" evidence="16">
    <location>
        <begin position="231"/>
        <end position="440"/>
    </location>
</feature>
<keyword evidence="18" id="KW-1185">Reference proteome</keyword>
<dbReference type="Pfam" id="PF00941">
    <property type="entry name" value="FAD_binding_5"/>
    <property type="match status" value="1"/>
</dbReference>
<feature type="active site" description="Proton acceptor" evidence="12">
    <location>
        <position position="1283"/>
    </location>
</feature>
<organism evidence="17 18">
    <name type="scientific">Amphimedon queenslandica</name>
    <name type="common">Sponge</name>
    <dbReference type="NCBI Taxonomy" id="400682"/>
    <lineage>
        <taxon>Eukaryota</taxon>
        <taxon>Metazoa</taxon>
        <taxon>Porifera</taxon>
        <taxon>Demospongiae</taxon>
        <taxon>Heteroscleromorpha</taxon>
        <taxon>Haplosclerida</taxon>
        <taxon>Niphatidae</taxon>
        <taxon>Amphimedon</taxon>
    </lineage>
</organism>
<dbReference type="SUPFAM" id="SSF56176">
    <property type="entry name" value="FAD-binding/transporter-associated domain-like"/>
    <property type="match status" value="1"/>
</dbReference>
<dbReference type="PROSITE" id="PS51387">
    <property type="entry name" value="FAD_PCMH"/>
    <property type="match status" value="1"/>
</dbReference>
<feature type="binding site" evidence="14">
    <location>
        <position position="163"/>
    </location>
    <ligand>
        <name>[2Fe-2S] cluster</name>
        <dbReference type="ChEBI" id="CHEBI:190135"/>
        <label>2</label>
    </ligand>
</feature>
<dbReference type="Gene3D" id="3.30.465.10">
    <property type="match status" value="1"/>
</dbReference>
<dbReference type="GO" id="GO:0071949">
    <property type="term" value="F:FAD binding"/>
    <property type="evidence" value="ECO:0007669"/>
    <property type="project" value="InterPro"/>
</dbReference>
<dbReference type="InterPro" id="IPR002888">
    <property type="entry name" value="2Fe-2S-bd"/>
</dbReference>
<dbReference type="EnsemblMetazoa" id="XM_019995822.1">
    <property type="protein sequence ID" value="XP_019851381.1"/>
    <property type="gene ID" value="LOC100631741"/>
</dbReference>
<feature type="binding site" evidence="14">
    <location>
        <position position="57"/>
    </location>
    <ligand>
        <name>[2Fe-2S] cluster</name>
        <dbReference type="ChEBI" id="CHEBI:190135"/>
        <label>1</label>
    </ligand>
</feature>
<dbReference type="PROSITE" id="PS51085">
    <property type="entry name" value="2FE2S_FER_2"/>
    <property type="match status" value="1"/>
</dbReference>
<evidence type="ECO:0000256" key="3">
    <source>
        <dbReference type="ARBA" id="ARBA00022505"/>
    </source>
</evidence>
<dbReference type="Gene3D" id="3.30.365.10">
    <property type="entry name" value="Aldehyde oxidase/xanthine dehydrogenase, molybdopterin binding domain"/>
    <property type="match status" value="4"/>
</dbReference>
<dbReference type="InterPro" id="IPR016169">
    <property type="entry name" value="FAD-bd_PCMH_sub2"/>
</dbReference>
<dbReference type="Gene3D" id="1.10.150.120">
    <property type="entry name" value="[2Fe-2S]-binding domain"/>
    <property type="match status" value="1"/>
</dbReference>
<feature type="binding site" evidence="14">
    <location>
        <position position="789"/>
    </location>
    <ligand>
        <name>Mo-molybdopterin</name>
        <dbReference type="ChEBI" id="CHEBI:71302"/>
    </ligand>
    <ligandPart>
        <name>Mo</name>
        <dbReference type="ChEBI" id="CHEBI:28685"/>
    </ligandPart>
</feature>
<sequence>MEETSVEVKSVSFIRFFVNGHEVIVQDPDPEMTLLTYLHHHLRIGSKTGLTGTKLGCGEGGCGACTVMVSYYDDSKDKIKHYSVNACLAPLCSMDGLSVITVEGIGNSKKLHPCQERIAKAHGSQCGFCTPGFVMSMYTLLRNNPSPTQEEMEHTFEGNLCRCTGYRPILDGYRTFCSDYCPCKEGENGNTAEAPKLFDATKFIPLDPNQEVIFPPALKIAGKVPPLSLAIKGPRVSWYRPVSLQELLQLRNTFPHNKNKDQPQYRLLMGNTEIEIERRQKGCTYPVLICPSHVPELLELKLTDEGLLVGGSVTLSNLKDFITTAITQLPSHTTGVLQAVLNMLKWFAGAQIRNVSSFAGNIVTASPISDLNPVLLASGATLNLQSIGNWHYTVASIVFTLCIDGERVLKMDSSFFTGYRSTVLKPNEILKSVVIPFTDKTDHVLSFKQSRRREDDIAIVNSCMFVRLSNNDHKTVEHIRMAFGGMSYKTITASATESKLTGRKWDDNLLQLSLNSLTDELVLEPTVPGGMPDYRLSLALSFFYKFYLTVLQQCNPQLVPPQETSAIKEFQKAPAQGSQGFKQISSSGNNTIGQPKMHLSAILQATGEAVYTDDLPHYENELYAGVILSTESHARFTIDSSPLEGIDEVYFVSANDVPGSNDGTGSGKDEQVFRVNTVTSVGQIIAIVLAKTKAIAQRYAKEVKVNYEKLEPVLSIEDAIKKQQFHPEGKPAHVKLWTGNTESALSLSEHVSEGVMRTGGQEHFYLETNACIAIPKGENGEMELIASSQCLSDMQHWAAKALGVDANKIIGRTKRIGGGFGGKQTRFSPLSSAIAVAANKVGRPVRIMMDRNEDMLYSGNRHPYKGIYKVGYTSKGKLTALEMELYSNGGYSADESVPVLERALLHSTNAYFVPNAYLHGKVCYTNIPSNTAFRGFGGPQGMIIMEDAMDRIAYTLNMDPVTVREMNLVKEGDETVYGFKLTDCHMMKAWKKLLEVSQYYQRRDKVKEFNKDNKWIKRGLAIIPTKYGCAFGYNVLDQGGALVHVYKDGSVLISHGGMEMGQGLHTKMVQVCSRCLDIPVSKIHIIDTATDKVPNSSPTAASSSSDLYGMAIKDACDQISERIRPFKEKDPSAGWNQWVMSAYIDRINLSAQGFFKVDYSGINWETGKGQAYNYYAYGVGCSEVEIDTLTGDFKLLRSDLIMDVGDSLNPAIDIGQVEGAFTQGLGLFTMEEVVFLRDGKLLTTGPGTYKIPSCNDIPIELNVSLLDSTPNPKAIFNSKAVGEPPLFLAGSVFFALKDAIRSARTSRGYSPVFDLWAPATAERIRLACEDKFTRLVDEKMKEKFKNVEERWNVIP</sequence>
<feature type="binding site" evidence="14">
    <location>
        <position position="161"/>
    </location>
    <ligand>
        <name>[2Fe-2S] cluster</name>
        <dbReference type="ChEBI" id="CHEBI:190135"/>
        <label>2</label>
    </ligand>
</feature>
<dbReference type="InterPro" id="IPR036010">
    <property type="entry name" value="2Fe-2S_ferredoxin-like_sf"/>
</dbReference>
<reference evidence="17" key="2">
    <citation type="submission" date="2024-06" db="UniProtKB">
        <authorList>
            <consortium name="EnsemblMetazoa"/>
        </authorList>
    </citation>
    <scope>IDENTIFICATION</scope>
</reference>
<dbReference type="SUPFAM" id="SSF47741">
    <property type="entry name" value="CO dehydrogenase ISP C-domain like"/>
    <property type="match status" value="1"/>
</dbReference>
<evidence type="ECO:0000259" key="15">
    <source>
        <dbReference type="PROSITE" id="PS51085"/>
    </source>
</evidence>
<feature type="binding site" evidence="13">
    <location>
        <position position="902"/>
    </location>
    <ligand>
        <name>substrate</name>
    </ligand>
</feature>
<name>A0AAN0J3R6_AMPQE</name>
<dbReference type="InterPro" id="IPR008274">
    <property type="entry name" value="AldOxase/xan_DH_MoCoBD1"/>
</dbReference>
<dbReference type="PROSITE" id="PS00197">
    <property type="entry name" value="2FE2S_FER_1"/>
    <property type="match status" value="1"/>
</dbReference>
<keyword evidence="4" id="KW-0285">Flavoprotein</keyword>
<dbReference type="Pfam" id="PF01799">
    <property type="entry name" value="Fer2_2"/>
    <property type="match status" value="1"/>
</dbReference>
<dbReference type="PANTHER" id="PTHR45444">
    <property type="entry name" value="XANTHINE DEHYDROGENASE"/>
    <property type="match status" value="1"/>
</dbReference>
<dbReference type="InterPro" id="IPR036683">
    <property type="entry name" value="CO_DH_flav_C_dom_sf"/>
</dbReference>
<dbReference type="GO" id="GO:0051537">
    <property type="term" value="F:2 iron, 2 sulfur cluster binding"/>
    <property type="evidence" value="ECO:0007669"/>
    <property type="project" value="UniProtKB-KW"/>
</dbReference>
<dbReference type="InterPro" id="IPR016208">
    <property type="entry name" value="Ald_Oxase/xanthine_DH-like"/>
</dbReference>
<dbReference type="SUPFAM" id="SSF55447">
    <property type="entry name" value="CO dehydrogenase flavoprotein C-terminal domain-like"/>
    <property type="match status" value="1"/>
</dbReference>
<evidence type="ECO:0000256" key="4">
    <source>
        <dbReference type="ARBA" id="ARBA00022630"/>
    </source>
</evidence>
<dbReference type="InterPro" id="IPR005107">
    <property type="entry name" value="CO_DH_flav_C"/>
</dbReference>
<dbReference type="InterPro" id="IPR046867">
    <property type="entry name" value="AldOxase/xan_DH_MoCoBD2"/>
</dbReference>
<evidence type="ECO:0000256" key="1">
    <source>
        <dbReference type="ARBA" id="ARBA00001974"/>
    </source>
</evidence>
<dbReference type="Gene3D" id="3.30.390.50">
    <property type="entry name" value="CO dehydrogenase flavoprotein, C-terminal domain"/>
    <property type="match status" value="1"/>
</dbReference>
<feature type="binding site" evidence="14">
    <location>
        <position position="62"/>
    </location>
    <ligand>
        <name>[2Fe-2S] cluster</name>
        <dbReference type="ChEBI" id="CHEBI:190135"/>
        <label>1</label>
    </ligand>
</feature>
<comment type="cofactor">
    <cofactor evidence="1 13">
        <name>FAD</name>
        <dbReference type="ChEBI" id="CHEBI:57692"/>
    </cofactor>
</comment>
<dbReference type="Pfam" id="PF02738">
    <property type="entry name" value="MoCoBD_1"/>
    <property type="match status" value="1"/>
</dbReference>
<dbReference type="SMART" id="SM01092">
    <property type="entry name" value="CO_deh_flav_C"/>
    <property type="match status" value="1"/>
</dbReference>
<dbReference type="InterPro" id="IPR012675">
    <property type="entry name" value="Beta-grasp_dom_sf"/>
</dbReference>
<evidence type="ECO:0000256" key="12">
    <source>
        <dbReference type="PIRSR" id="PIRSR000127-1"/>
    </source>
</evidence>
<feature type="binding site" evidence="13">
    <location>
        <position position="936"/>
    </location>
    <ligand>
        <name>substrate</name>
    </ligand>
</feature>
<comment type="similarity">
    <text evidence="2">Belongs to the xanthine dehydrogenase family.</text>
</comment>
<comment type="cofactor">
    <cofactor evidence="14">
        <name>[2Fe-2S] cluster</name>
        <dbReference type="ChEBI" id="CHEBI:190135"/>
    </cofactor>
    <text evidence="14">Binds 2 [2Fe-2S] clusters.</text>
</comment>
<feature type="binding site" evidence="14">
    <location>
        <position position="126"/>
    </location>
    <ligand>
        <name>[2Fe-2S] cluster</name>
        <dbReference type="ChEBI" id="CHEBI:190135"/>
        <label>2</label>
    </ligand>
</feature>
<dbReference type="FunFam" id="3.30.465.10:FF:000004">
    <property type="entry name" value="Xanthine dehydrogenase/oxidase"/>
    <property type="match status" value="1"/>
</dbReference>
<accession>A0AAN0J3R6</accession>
<feature type="binding site" evidence="13">
    <location>
        <position position="448"/>
    </location>
    <ligand>
        <name>FAD</name>
        <dbReference type="ChEBI" id="CHEBI:57692"/>
    </ligand>
</feature>
<feature type="binding site" evidence="13">
    <location>
        <begin position="357"/>
        <end position="361"/>
    </location>
    <ligand>
        <name>FAD</name>
        <dbReference type="ChEBI" id="CHEBI:57692"/>
    </ligand>
</feature>
<dbReference type="SUPFAM" id="SSF56003">
    <property type="entry name" value="Molybdenum cofactor-binding domain"/>
    <property type="match status" value="1"/>
</dbReference>
<feature type="domain" description="2Fe-2S ferredoxin-type" evidence="15">
    <location>
        <begin position="12"/>
        <end position="105"/>
    </location>
</feature>
<keyword evidence="6 14" id="KW-0479">Metal-binding</keyword>
<gene>
    <name evidence="17" type="primary">100631741</name>
</gene>
<evidence type="ECO:0000313" key="17">
    <source>
        <dbReference type="EnsemblMetazoa" id="XP_019851381.1"/>
    </source>
</evidence>
<proteinExistence type="inferred from homology"/>
<evidence type="ECO:0000256" key="5">
    <source>
        <dbReference type="ARBA" id="ARBA00022714"/>
    </source>
</evidence>
<dbReference type="InterPro" id="IPR001041">
    <property type="entry name" value="2Fe-2S_ferredoxin-type"/>
</dbReference>
<dbReference type="GO" id="GO:0016491">
    <property type="term" value="F:oxidoreductase activity"/>
    <property type="evidence" value="ECO:0007669"/>
    <property type="project" value="UniProtKB-KW"/>
</dbReference>
<keyword evidence="5 14" id="KW-0001">2Fe-2S</keyword>
<dbReference type="FunFam" id="3.10.20.30:FF:000015">
    <property type="entry name" value="Aldehyde oxidase 1"/>
    <property type="match status" value="1"/>
</dbReference>
<dbReference type="InterPro" id="IPR037165">
    <property type="entry name" value="AldOxase/xan_DH_Mopterin-bd_sf"/>
</dbReference>
<evidence type="ECO:0000256" key="6">
    <source>
        <dbReference type="ARBA" id="ARBA00022723"/>
    </source>
</evidence>
<dbReference type="Gene3D" id="3.10.20.30">
    <property type="match status" value="1"/>
</dbReference>
<evidence type="ECO:0008006" key="19">
    <source>
        <dbReference type="Google" id="ProtNLM"/>
    </source>
</evidence>
<evidence type="ECO:0000259" key="16">
    <source>
        <dbReference type="PROSITE" id="PS51387"/>
    </source>
</evidence>
<evidence type="ECO:0000313" key="18">
    <source>
        <dbReference type="Proteomes" id="UP000007879"/>
    </source>
</evidence>
<dbReference type="PIRSF" id="PIRSF000127">
    <property type="entry name" value="Xanthine_DH"/>
    <property type="match status" value="1"/>
</dbReference>
<keyword evidence="8" id="KW-0560">Oxidoreductase</keyword>
<dbReference type="InterPro" id="IPR016166">
    <property type="entry name" value="FAD-bd_PCMH"/>
</dbReference>
<dbReference type="InterPro" id="IPR000674">
    <property type="entry name" value="Ald_Oxase/Xan_DH_a/b"/>
</dbReference>
<dbReference type="KEGG" id="aqu:100631741"/>
<dbReference type="SMART" id="SM01008">
    <property type="entry name" value="Ald_Xan_dh_C"/>
    <property type="match status" value="1"/>
</dbReference>
<dbReference type="InterPro" id="IPR016167">
    <property type="entry name" value="FAD-bd_PCMH_sub1"/>
</dbReference>
<protein>
    <recommendedName>
        <fullName evidence="19">Xanthine dehydrogenase</fullName>
    </recommendedName>
</protein>
<feature type="binding site" evidence="14">
    <location>
        <position position="1101"/>
    </location>
    <ligand>
        <name>Mo-molybdopterin</name>
        <dbReference type="ChEBI" id="CHEBI:71302"/>
    </ligand>
    <ligandPart>
        <name>Mo</name>
        <dbReference type="ChEBI" id="CHEBI:28685"/>
    </ligandPart>
</feature>
<evidence type="ECO:0000256" key="9">
    <source>
        <dbReference type="ARBA" id="ARBA00023004"/>
    </source>
</evidence>
<dbReference type="Pfam" id="PF20256">
    <property type="entry name" value="MoCoBD_2"/>
    <property type="match status" value="1"/>
</dbReference>
<keyword evidence="10 14" id="KW-0411">Iron-sulfur</keyword>
<keyword evidence="3 14" id="KW-0500">Molybdenum</keyword>
<evidence type="ECO:0000256" key="10">
    <source>
        <dbReference type="ARBA" id="ARBA00023014"/>
    </source>
</evidence>
<dbReference type="GO" id="GO:0005506">
    <property type="term" value="F:iron ion binding"/>
    <property type="evidence" value="ECO:0007669"/>
    <property type="project" value="InterPro"/>
</dbReference>
<feature type="binding site" evidence="14">
    <location>
        <position position="820"/>
    </location>
    <ligand>
        <name>Mo-molybdopterin</name>
        <dbReference type="ChEBI" id="CHEBI:71302"/>
    </ligand>
    <ligandPart>
        <name>Mo</name>
        <dbReference type="ChEBI" id="CHEBI:28685"/>
    </ligandPart>
</feature>
<dbReference type="PANTHER" id="PTHR45444:SF3">
    <property type="entry name" value="XANTHINE DEHYDROGENASE"/>
    <property type="match status" value="1"/>
</dbReference>
<dbReference type="Gene3D" id="3.90.1170.50">
    <property type="entry name" value="Aldehyde oxidase/xanthine dehydrogenase, a/b hammerhead"/>
    <property type="match status" value="1"/>
</dbReference>
<feature type="binding site" evidence="13">
    <location>
        <position position="370"/>
    </location>
    <ligand>
        <name>FAD</name>
        <dbReference type="ChEBI" id="CHEBI:57692"/>
    </ligand>
</feature>
<feature type="binding site" evidence="13">
    <location>
        <begin position="267"/>
        <end position="274"/>
    </location>
    <ligand>
        <name>FAD</name>
        <dbReference type="ChEBI" id="CHEBI:57692"/>
    </ligand>
</feature>
<evidence type="ECO:0000256" key="14">
    <source>
        <dbReference type="PIRSR" id="PIRSR000127-3"/>
    </source>
</evidence>
<evidence type="ECO:0000256" key="11">
    <source>
        <dbReference type="ARBA" id="ARBA00034078"/>
    </source>
</evidence>
<comment type="cofactor">
    <cofactor evidence="11">
        <name>[2Fe-2S] cluster</name>
        <dbReference type="ChEBI" id="CHEBI:190135"/>
    </cofactor>
</comment>
<feature type="binding site" evidence="13">
    <location>
        <position position="430"/>
    </location>
    <ligand>
        <name>FAD</name>
        <dbReference type="ChEBI" id="CHEBI:57692"/>
    </ligand>
</feature>
<dbReference type="Gene3D" id="3.30.43.10">
    <property type="entry name" value="Uridine Diphospho-n-acetylenolpyruvylglucosamine Reductase, domain 2"/>
    <property type="match status" value="1"/>
</dbReference>
<dbReference type="FunFam" id="3.30.365.10:FF:000004">
    <property type="entry name" value="Xanthine dehydrogenase oxidase"/>
    <property type="match status" value="1"/>
</dbReference>
<dbReference type="InterPro" id="IPR002346">
    <property type="entry name" value="Mopterin_DH_FAD-bd"/>
</dbReference>
<feature type="binding site" evidence="13">
    <location>
        <position position="347"/>
    </location>
    <ligand>
        <name>FAD</name>
        <dbReference type="ChEBI" id="CHEBI:57692"/>
    </ligand>
</feature>
<evidence type="ECO:0000256" key="8">
    <source>
        <dbReference type="ARBA" id="ARBA00023002"/>
    </source>
</evidence>
<reference evidence="18" key="1">
    <citation type="journal article" date="2010" name="Nature">
        <title>The Amphimedon queenslandica genome and the evolution of animal complexity.</title>
        <authorList>
            <person name="Srivastava M."/>
            <person name="Simakov O."/>
            <person name="Chapman J."/>
            <person name="Fahey B."/>
            <person name="Gauthier M.E."/>
            <person name="Mitros T."/>
            <person name="Richards G.S."/>
            <person name="Conaco C."/>
            <person name="Dacre M."/>
            <person name="Hellsten U."/>
            <person name="Larroux C."/>
            <person name="Putnam N.H."/>
            <person name="Stanke M."/>
            <person name="Adamska M."/>
            <person name="Darling A."/>
            <person name="Degnan S.M."/>
            <person name="Oakley T.H."/>
            <person name="Plachetzki D.C."/>
            <person name="Zhai Y."/>
            <person name="Adamski M."/>
            <person name="Calcino A."/>
            <person name="Cummins S.F."/>
            <person name="Goodstein D.M."/>
            <person name="Harris C."/>
            <person name="Jackson D.J."/>
            <person name="Leys S.P."/>
            <person name="Shu S."/>
            <person name="Woodcroft B.J."/>
            <person name="Vervoort M."/>
            <person name="Kosik K.S."/>
            <person name="Manning G."/>
            <person name="Degnan B.M."/>
            <person name="Rokhsar D.S."/>
        </authorList>
    </citation>
    <scope>NUCLEOTIDE SEQUENCE [LARGE SCALE GENOMIC DNA]</scope>
</reference>
<dbReference type="Pfam" id="PF03450">
    <property type="entry name" value="CO_deh_flav_C"/>
    <property type="match status" value="1"/>
</dbReference>
<dbReference type="Pfam" id="PF01315">
    <property type="entry name" value="Ald_Xan_dh_C"/>
    <property type="match status" value="1"/>
</dbReference>
<dbReference type="InterPro" id="IPR006058">
    <property type="entry name" value="2Fe2S_fd_BS"/>
</dbReference>
<keyword evidence="9 14" id="KW-0408">Iron</keyword>
<dbReference type="InterPro" id="IPR036884">
    <property type="entry name" value="2Fe-2S-bd_dom_sf"/>
</dbReference>
<dbReference type="Proteomes" id="UP000007879">
    <property type="component" value="Unassembled WGS sequence"/>
</dbReference>
<evidence type="ECO:0000256" key="13">
    <source>
        <dbReference type="PIRSR" id="PIRSR000127-2"/>
    </source>
</evidence>